<feature type="non-terminal residue" evidence="3">
    <location>
        <position position="126"/>
    </location>
</feature>
<protein>
    <recommendedName>
        <fullName evidence="5">YihY/virulence factor BrkB family protein</fullName>
    </recommendedName>
</protein>
<evidence type="ECO:0000313" key="4">
    <source>
        <dbReference type="Proteomes" id="UP000295122"/>
    </source>
</evidence>
<comment type="caution">
    <text evidence="3">The sequence shown here is derived from an EMBL/GenBank/DDBJ whole genome shotgun (WGS) entry which is preliminary data.</text>
</comment>
<evidence type="ECO:0000256" key="1">
    <source>
        <dbReference type="SAM" id="MobiDB-lite"/>
    </source>
</evidence>
<keyword evidence="2" id="KW-0812">Transmembrane</keyword>
<evidence type="ECO:0000256" key="2">
    <source>
        <dbReference type="SAM" id="Phobius"/>
    </source>
</evidence>
<keyword evidence="2" id="KW-0472">Membrane</keyword>
<dbReference type="EMBL" id="SNZR01000020">
    <property type="protein sequence ID" value="TDR84519.1"/>
    <property type="molecule type" value="Genomic_DNA"/>
</dbReference>
<organism evidence="3 4">
    <name type="scientific">Enterovirga rhinocerotis</name>
    <dbReference type="NCBI Taxonomy" id="1339210"/>
    <lineage>
        <taxon>Bacteria</taxon>
        <taxon>Pseudomonadati</taxon>
        <taxon>Pseudomonadota</taxon>
        <taxon>Alphaproteobacteria</taxon>
        <taxon>Hyphomicrobiales</taxon>
        <taxon>Methylobacteriaceae</taxon>
        <taxon>Enterovirga</taxon>
    </lineage>
</organism>
<keyword evidence="4" id="KW-1185">Reference proteome</keyword>
<evidence type="ECO:0008006" key="5">
    <source>
        <dbReference type="Google" id="ProtNLM"/>
    </source>
</evidence>
<feature type="transmembrane region" description="Helical" evidence="2">
    <location>
        <begin position="101"/>
        <end position="123"/>
    </location>
</feature>
<dbReference type="AlphaFoldDB" id="A0A4V3DWF0"/>
<name>A0A4V3DWF0_9HYPH</name>
<proteinExistence type="predicted"/>
<feature type="transmembrane region" description="Helical" evidence="2">
    <location>
        <begin position="12"/>
        <end position="31"/>
    </location>
</feature>
<feature type="region of interest" description="Disordered" evidence="1">
    <location>
        <begin position="32"/>
        <end position="73"/>
    </location>
</feature>
<sequence>MRSRIGNLGPVVAVGVAAVLAIIIRGISGLVSDSHEGRKGAAQPAEAKQSAGNPQAAAKQPGRGRDAETPADIPATGWKDIAWRVYEEIGRDRVTAVAAGVTFYLLLAAFPAVAAFVSLYGLIADP</sequence>
<evidence type="ECO:0000313" key="3">
    <source>
        <dbReference type="EMBL" id="TDR84519.1"/>
    </source>
</evidence>
<dbReference type="Proteomes" id="UP000295122">
    <property type="component" value="Unassembled WGS sequence"/>
</dbReference>
<accession>A0A4V3DWF0</accession>
<gene>
    <name evidence="3" type="ORF">EV668_4970</name>
</gene>
<reference evidence="3 4" key="1">
    <citation type="submission" date="2019-03" db="EMBL/GenBank/DDBJ databases">
        <title>Genomic Encyclopedia of Type Strains, Phase IV (KMG-IV): sequencing the most valuable type-strain genomes for metagenomic binning, comparative biology and taxonomic classification.</title>
        <authorList>
            <person name="Goeker M."/>
        </authorList>
    </citation>
    <scope>NUCLEOTIDE SEQUENCE [LARGE SCALE GENOMIC DNA]</scope>
    <source>
        <strain evidence="3 4">DSM 25903</strain>
    </source>
</reference>
<keyword evidence="2" id="KW-1133">Transmembrane helix</keyword>